<organism evidence="1 3">
    <name type="scientific">Algoriphagus ratkowskyi</name>
    <dbReference type="NCBI Taxonomy" id="57028"/>
    <lineage>
        <taxon>Bacteria</taxon>
        <taxon>Pseudomonadati</taxon>
        <taxon>Bacteroidota</taxon>
        <taxon>Cytophagia</taxon>
        <taxon>Cytophagales</taxon>
        <taxon>Cyclobacteriaceae</taxon>
        <taxon>Algoriphagus</taxon>
    </lineage>
</organism>
<reference evidence="2 4" key="2">
    <citation type="submission" date="2019-08" db="EMBL/GenBank/DDBJ databases">
        <title>Genome of Algoriphagus ratkowskyi IC026.</title>
        <authorList>
            <person name="Bowman J.P."/>
        </authorList>
    </citation>
    <scope>NUCLEOTIDE SEQUENCE [LARGE SCALE GENOMIC DNA]</scope>
    <source>
        <strain evidence="2 4">IC026</strain>
    </source>
</reference>
<evidence type="ECO:0008006" key="5">
    <source>
        <dbReference type="Google" id="ProtNLM"/>
    </source>
</evidence>
<reference evidence="1 3" key="1">
    <citation type="submission" date="2018-06" db="EMBL/GenBank/DDBJ databases">
        <title>Genomic Encyclopedia of Archaeal and Bacterial Type Strains, Phase II (KMG-II): from individual species to whole genera.</title>
        <authorList>
            <person name="Goeker M."/>
        </authorList>
    </citation>
    <scope>NUCLEOTIDE SEQUENCE [LARGE SCALE GENOMIC DNA]</scope>
    <source>
        <strain evidence="1 3">DSM 22686</strain>
    </source>
</reference>
<sequence length="93" mass="10250">MNIPNFTSVALTEEELDQYVGEYASEQIPLVITFVRDGNVLVAKPTGQPDAPLEAKGEHRFEFSMVGANFEFAPEKAEMTLKQGGASIAFKRK</sequence>
<proteinExistence type="predicted"/>
<name>A0A2W7RIP0_9BACT</name>
<accession>A0A2W7RIP0</accession>
<protein>
    <recommendedName>
        <fullName evidence="5">Peptidase S12 Pab87-related C-terminal domain-containing protein</fullName>
    </recommendedName>
</protein>
<dbReference type="OrthoDB" id="9793489at2"/>
<keyword evidence="4" id="KW-1185">Reference proteome</keyword>
<gene>
    <name evidence="2" type="ORF">ESW18_10785</name>
    <name evidence="1" type="ORF">LV84_01484</name>
</gene>
<evidence type="ECO:0000313" key="3">
    <source>
        <dbReference type="Proteomes" id="UP000249115"/>
    </source>
</evidence>
<dbReference type="Proteomes" id="UP000321927">
    <property type="component" value="Unassembled WGS sequence"/>
</dbReference>
<dbReference type="EMBL" id="VORV01000006">
    <property type="protein sequence ID" value="TXD77841.1"/>
    <property type="molecule type" value="Genomic_DNA"/>
</dbReference>
<evidence type="ECO:0000313" key="2">
    <source>
        <dbReference type="EMBL" id="TXD77841.1"/>
    </source>
</evidence>
<dbReference type="Proteomes" id="UP000249115">
    <property type="component" value="Unassembled WGS sequence"/>
</dbReference>
<dbReference type="AlphaFoldDB" id="A0A2W7RIP0"/>
<dbReference type="EMBL" id="QKZU01000005">
    <property type="protein sequence ID" value="PZX58280.1"/>
    <property type="molecule type" value="Genomic_DNA"/>
</dbReference>
<dbReference type="RefSeq" id="WP_086500782.1">
    <property type="nucleotide sequence ID" value="NZ_MSSV01000005.1"/>
</dbReference>
<comment type="caution">
    <text evidence="1">The sequence shown here is derived from an EMBL/GenBank/DDBJ whole genome shotgun (WGS) entry which is preliminary data.</text>
</comment>
<evidence type="ECO:0000313" key="4">
    <source>
        <dbReference type="Proteomes" id="UP000321927"/>
    </source>
</evidence>
<evidence type="ECO:0000313" key="1">
    <source>
        <dbReference type="EMBL" id="PZX58280.1"/>
    </source>
</evidence>